<protein>
    <recommendedName>
        <fullName evidence="2">PIN domain-containing protein</fullName>
    </recommendedName>
</protein>
<proteinExistence type="predicted"/>
<evidence type="ECO:0000313" key="1">
    <source>
        <dbReference type="EMBL" id="GAF97505.1"/>
    </source>
</evidence>
<evidence type="ECO:0008006" key="2">
    <source>
        <dbReference type="Google" id="ProtNLM"/>
    </source>
</evidence>
<organism evidence="1">
    <name type="scientific">marine sediment metagenome</name>
    <dbReference type="NCBI Taxonomy" id="412755"/>
    <lineage>
        <taxon>unclassified sequences</taxon>
        <taxon>metagenomes</taxon>
        <taxon>ecological metagenomes</taxon>
    </lineage>
</organism>
<name>X0VA94_9ZZZZ</name>
<comment type="caution">
    <text evidence="1">The sequence shown here is derived from an EMBL/GenBank/DDBJ whole genome shotgun (WGS) entry which is preliminary data.</text>
</comment>
<feature type="non-terminal residue" evidence="1">
    <location>
        <position position="99"/>
    </location>
</feature>
<dbReference type="EMBL" id="BARS01013515">
    <property type="protein sequence ID" value="GAF97505.1"/>
    <property type="molecule type" value="Genomic_DNA"/>
</dbReference>
<reference evidence="1" key="1">
    <citation type="journal article" date="2014" name="Front. Microbiol.">
        <title>High frequency of phylogenetically diverse reductive dehalogenase-homologous genes in deep subseafloor sedimentary metagenomes.</title>
        <authorList>
            <person name="Kawai M."/>
            <person name="Futagami T."/>
            <person name="Toyoda A."/>
            <person name="Takaki Y."/>
            <person name="Nishi S."/>
            <person name="Hori S."/>
            <person name="Arai W."/>
            <person name="Tsubouchi T."/>
            <person name="Morono Y."/>
            <person name="Uchiyama I."/>
            <person name="Ito T."/>
            <person name="Fujiyama A."/>
            <person name="Inagaki F."/>
            <person name="Takami H."/>
        </authorList>
    </citation>
    <scope>NUCLEOTIDE SEQUENCE</scope>
    <source>
        <strain evidence="1">Expedition CK06-06</strain>
    </source>
</reference>
<gene>
    <name evidence="1" type="ORF">S01H1_23416</name>
</gene>
<sequence length="99" mass="11307">MAKRIGRVFYWDSCIFIALLSNEQRPHDEMQGVRAIANANNKKENIIITSSITRTEIFKENQVNDDFKKVLQRSNVIEVSADPKITDKAGTIRRRANSA</sequence>
<dbReference type="AlphaFoldDB" id="X0VA94"/>
<accession>X0VA94</accession>